<reference evidence="6 7" key="1">
    <citation type="submission" date="2023-12" db="EMBL/GenBank/DDBJ databases">
        <title>A high-quality genome assembly for Dillenia turbinata (Dilleniales).</title>
        <authorList>
            <person name="Chanderbali A."/>
        </authorList>
    </citation>
    <scope>NUCLEOTIDE SEQUENCE [LARGE SCALE GENOMIC DNA]</scope>
    <source>
        <strain evidence="6">LSX21</strain>
        <tissue evidence="6">Leaf</tissue>
    </source>
</reference>
<organism evidence="6 7">
    <name type="scientific">Dillenia turbinata</name>
    <dbReference type="NCBI Taxonomy" id="194707"/>
    <lineage>
        <taxon>Eukaryota</taxon>
        <taxon>Viridiplantae</taxon>
        <taxon>Streptophyta</taxon>
        <taxon>Embryophyta</taxon>
        <taxon>Tracheophyta</taxon>
        <taxon>Spermatophyta</taxon>
        <taxon>Magnoliopsida</taxon>
        <taxon>eudicotyledons</taxon>
        <taxon>Gunneridae</taxon>
        <taxon>Pentapetalae</taxon>
        <taxon>Dilleniales</taxon>
        <taxon>Dilleniaceae</taxon>
        <taxon>Dillenia</taxon>
    </lineage>
</organism>
<evidence type="ECO:0000256" key="1">
    <source>
        <dbReference type="ARBA" id="ARBA00004323"/>
    </source>
</evidence>
<keyword evidence="2" id="KW-0328">Glycosyltransferase</keyword>
<evidence type="ECO:0000256" key="4">
    <source>
        <dbReference type="ARBA" id="ARBA00023180"/>
    </source>
</evidence>
<dbReference type="PANTHER" id="PTHR20961:SF5">
    <property type="entry name" value="GLYCOSYLTRANSFERASE-RELATED"/>
    <property type="match status" value="1"/>
</dbReference>
<evidence type="ECO:0000259" key="5">
    <source>
        <dbReference type="Pfam" id="PF04577"/>
    </source>
</evidence>
<dbReference type="GO" id="GO:0016763">
    <property type="term" value="F:pentosyltransferase activity"/>
    <property type="evidence" value="ECO:0007669"/>
    <property type="project" value="UniProtKB-ARBA"/>
</dbReference>
<dbReference type="GO" id="GO:0000139">
    <property type="term" value="C:Golgi membrane"/>
    <property type="evidence" value="ECO:0007669"/>
    <property type="project" value="UniProtKB-SubCell"/>
</dbReference>
<keyword evidence="3" id="KW-0808">Transferase</keyword>
<dbReference type="AlphaFoldDB" id="A0AAN8UXX3"/>
<dbReference type="InterPro" id="IPR007657">
    <property type="entry name" value="Glycosyltransferase_61"/>
</dbReference>
<protein>
    <submittedName>
        <fullName evidence="6">Glycosyltransferase 61</fullName>
    </submittedName>
</protein>
<dbReference type="InterPro" id="IPR049625">
    <property type="entry name" value="Glyco_transf_61_cat"/>
</dbReference>
<comment type="subcellular location">
    <subcellularLocation>
        <location evidence="1">Golgi apparatus membrane</location>
        <topology evidence="1">Single-pass type II membrane protein</topology>
    </subcellularLocation>
</comment>
<keyword evidence="4" id="KW-0325">Glycoprotein</keyword>
<dbReference type="PANTHER" id="PTHR20961">
    <property type="entry name" value="GLYCOSYLTRANSFERASE"/>
    <property type="match status" value="1"/>
</dbReference>
<keyword evidence="7" id="KW-1185">Reference proteome</keyword>
<dbReference type="Proteomes" id="UP001370490">
    <property type="component" value="Unassembled WGS sequence"/>
</dbReference>
<gene>
    <name evidence="6" type="ORF">RJ641_014922</name>
</gene>
<evidence type="ECO:0000256" key="3">
    <source>
        <dbReference type="ARBA" id="ARBA00022679"/>
    </source>
</evidence>
<feature type="domain" description="Glycosyltransferase 61 catalytic" evidence="5">
    <location>
        <begin position="186"/>
        <end position="292"/>
    </location>
</feature>
<sequence>MKSQPLCNFLGRTSDFCDIRGDIRVYGNSSIIFVVSPVTKGNLAGNDSWSIRPYCRKHSKGIMKQTKEWTVKAVIDQQRMPECTKTHIKPAVLFSEGGYAGNIFHSFADVIVPLYLTSQQFNGEVQFLVTQTKTWWNWKYQRILKSLSKYEIIDIDKEKEIHCFTSIHVGLKRHNDLKINPSISPHRISMKDFRKFLRSSYSLERSSVIRLRDGGRKMPRLLIISRKRTRRFINEDEIAQMAKDLGCEVVMLEANSNIATFSQIVNSCDVMMGVHGAGLTNMVFLPEKAVLIQVIAIGHEWISREYYGEPAVDMNLRYLAYNTSIQESTLTHEYTHVIRNLSSIPRQEFRNIYLTKQNVKLNLSRFRPTLLRALELLYD</sequence>
<name>A0AAN8UXX3_9MAGN</name>
<proteinExistence type="predicted"/>
<comment type="caution">
    <text evidence="6">The sequence shown here is derived from an EMBL/GenBank/DDBJ whole genome shotgun (WGS) entry which is preliminary data.</text>
</comment>
<evidence type="ECO:0000313" key="7">
    <source>
        <dbReference type="Proteomes" id="UP001370490"/>
    </source>
</evidence>
<evidence type="ECO:0000256" key="2">
    <source>
        <dbReference type="ARBA" id="ARBA00022676"/>
    </source>
</evidence>
<accession>A0AAN8UXX3</accession>
<evidence type="ECO:0000313" key="6">
    <source>
        <dbReference type="EMBL" id="KAK6921244.1"/>
    </source>
</evidence>
<dbReference type="Pfam" id="PF04577">
    <property type="entry name" value="Glyco_transf_61"/>
    <property type="match status" value="1"/>
</dbReference>
<dbReference type="EMBL" id="JBAMMX010000020">
    <property type="protein sequence ID" value="KAK6921244.1"/>
    <property type="molecule type" value="Genomic_DNA"/>
</dbReference>